<evidence type="ECO:0000256" key="1">
    <source>
        <dbReference type="SAM" id="MobiDB-lite"/>
    </source>
</evidence>
<accession>A0ABR1XY80</accession>
<feature type="compositionally biased region" description="Basic and acidic residues" evidence="1">
    <location>
        <begin position="59"/>
        <end position="77"/>
    </location>
</feature>
<evidence type="ECO:0000313" key="2">
    <source>
        <dbReference type="EMBL" id="KAK8170188.1"/>
    </source>
</evidence>
<feature type="compositionally biased region" description="Basic residues" evidence="1">
    <location>
        <begin position="222"/>
        <end position="232"/>
    </location>
</feature>
<organism evidence="2 3">
    <name type="scientific">Phyllosticta citrichinensis</name>
    <dbReference type="NCBI Taxonomy" id="1130410"/>
    <lineage>
        <taxon>Eukaryota</taxon>
        <taxon>Fungi</taxon>
        <taxon>Dikarya</taxon>
        <taxon>Ascomycota</taxon>
        <taxon>Pezizomycotina</taxon>
        <taxon>Dothideomycetes</taxon>
        <taxon>Dothideomycetes incertae sedis</taxon>
        <taxon>Botryosphaeriales</taxon>
        <taxon>Phyllostictaceae</taxon>
        <taxon>Phyllosticta</taxon>
    </lineage>
</organism>
<proteinExistence type="predicted"/>
<sequence length="274" mass="30174">MQQLAASVGASFWKILSPSASSPGSSAFRALIIERRRRDVDSTLPTQQNPTPPNGATRDVPRRTGREEGRRGPEGRLAGRRDWDMVSLWSRYPRPAGRHEVGQGTRLSGSSLRRPAVSLPCGQLGAAFDGSFLSSGVDWVDGETRRRWRAAPRLTNNDVNNRNPSPGWPLHHFHRQRLARHLPPLLYLSFTSSRCHPTRPACSSTPAAERQADARPQPSENRKRRSKKKLHRVAAPSSSRPRPIGAVPWPRAKRPRSCPSTGAGPAAIIDPGSL</sequence>
<dbReference type="EMBL" id="JBBWUH010000004">
    <property type="protein sequence ID" value="KAK8170188.1"/>
    <property type="molecule type" value="Genomic_DNA"/>
</dbReference>
<feature type="region of interest" description="Disordered" evidence="1">
    <location>
        <begin position="37"/>
        <end position="77"/>
    </location>
</feature>
<keyword evidence="3" id="KW-1185">Reference proteome</keyword>
<gene>
    <name evidence="2" type="ORF">IWX90DRAFT_200935</name>
</gene>
<comment type="caution">
    <text evidence="2">The sequence shown here is derived from an EMBL/GenBank/DDBJ whole genome shotgun (WGS) entry which is preliminary data.</text>
</comment>
<dbReference type="Proteomes" id="UP001456524">
    <property type="component" value="Unassembled WGS sequence"/>
</dbReference>
<reference evidence="2 3" key="1">
    <citation type="journal article" date="2022" name="G3 (Bethesda)">
        <title>Enemy or ally: a genomic approach to elucidate the lifestyle of Phyllosticta citrichinaensis.</title>
        <authorList>
            <person name="Buijs V.A."/>
            <person name="Groenewald J.Z."/>
            <person name="Haridas S."/>
            <person name="LaButti K.M."/>
            <person name="Lipzen A."/>
            <person name="Martin F.M."/>
            <person name="Barry K."/>
            <person name="Grigoriev I.V."/>
            <person name="Crous P.W."/>
            <person name="Seidl M.F."/>
        </authorList>
    </citation>
    <scope>NUCLEOTIDE SEQUENCE [LARGE SCALE GENOMIC DNA]</scope>
    <source>
        <strain evidence="2 3">CBS 129764</strain>
    </source>
</reference>
<evidence type="ECO:0000313" key="3">
    <source>
        <dbReference type="Proteomes" id="UP001456524"/>
    </source>
</evidence>
<feature type="region of interest" description="Disordered" evidence="1">
    <location>
        <begin position="198"/>
        <end position="274"/>
    </location>
</feature>
<name>A0ABR1XY80_9PEZI</name>
<protein>
    <submittedName>
        <fullName evidence="2">Uncharacterized protein</fullName>
    </submittedName>
</protein>